<organism evidence="4 5">
    <name type="scientific">Candidatus Aphodoplasma excrementigallinarum</name>
    <dbReference type="NCBI Taxonomy" id="2840673"/>
    <lineage>
        <taxon>Bacteria</taxon>
        <taxon>Bacillati</taxon>
        <taxon>Bacillota</taxon>
        <taxon>Clostridia</taxon>
        <taxon>Eubacteriales</taxon>
        <taxon>Candidatus Aphodoplasma</taxon>
    </lineage>
</organism>
<keyword evidence="2" id="KW-0813">Transport</keyword>
<dbReference type="GO" id="GO:0046961">
    <property type="term" value="F:proton-transporting ATPase activity, rotational mechanism"/>
    <property type="evidence" value="ECO:0007669"/>
    <property type="project" value="InterPro"/>
</dbReference>
<dbReference type="Gene3D" id="1.20.1690.10">
    <property type="entry name" value="V-type ATP synthase subunit C domain"/>
    <property type="match status" value="2"/>
</dbReference>
<dbReference type="PANTHER" id="PTHR38682:SF1">
    <property type="entry name" value="V-TYPE ATP SYNTHASE SUBUNIT C"/>
    <property type="match status" value="1"/>
</dbReference>
<dbReference type="InterPro" id="IPR035067">
    <property type="entry name" value="V-type_ATPase_csu/dsu"/>
</dbReference>
<comment type="similarity">
    <text evidence="1">Belongs to the V-ATPase V0D/AC39 subunit family.</text>
</comment>
<dbReference type="AlphaFoldDB" id="A0A9D1SZB3"/>
<dbReference type="InterPro" id="IPR050873">
    <property type="entry name" value="V-ATPase_V0D/AC39_subunit"/>
</dbReference>
<dbReference type="Pfam" id="PF01992">
    <property type="entry name" value="vATP-synt_AC39"/>
    <property type="match status" value="1"/>
</dbReference>
<dbReference type="EMBL" id="DVOF01000058">
    <property type="protein sequence ID" value="HIV02320.1"/>
    <property type="molecule type" value="Genomic_DNA"/>
</dbReference>
<keyword evidence="3" id="KW-0406">Ion transport</keyword>
<evidence type="ECO:0000256" key="3">
    <source>
        <dbReference type="ARBA" id="ARBA00023065"/>
    </source>
</evidence>
<evidence type="ECO:0000256" key="1">
    <source>
        <dbReference type="ARBA" id="ARBA00006709"/>
    </source>
</evidence>
<dbReference type="InterPro" id="IPR044911">
    <property type="entry name" value="V-type_ATPase_csu/dsu_dom_3"/>
</dbReference>
<reference evidence="4" key="1">
    <citation type="submission" date="2020-10" db="EMBL/GenBank/DDBJ databases">
        <authorList>
            <person name="Gilroy R."/>
        </authorList>
    </citation>
    <scope>NUCLEOTIDE SEQUENCE</scope>
    <source>
        <strain evidence="4">4920</strain>
    </source>
</reference>
<protein>
    <submittedName>
        <fullName evidence="4">V-type ATPase subunit</fullName>
    </submittedName>
</protein>
<dbReference type="Proteomes" id="UP000886743">
    <property type="component" value="Unassembled WGS sequence"/>
</dbReference>
<sequence>MGKVKDIDYAYSVSRIHAVERSLLDRGKIMQIAEAKTVSDALRMIYDAGYRSGEDYEASFRAAVRDAYELVYSMAPDPRIFDVFRIENDYYNLKVLLKAEFLGRELDYLLNPSCRAGLDKLREAVRERKGKEVSDTFAQAMDEALASFAKHKNVQFVDMIIDRACYAERLQFAEETGNAFVIGLVQTQIDLINLRTMLRLRKMGKPYAFAREAMLPGGSVSIDMLASGAVEPREAVLQSFGRSRYGRLLTDNAAALDGGAEAMAALETACGDYLIDYMKSAKRVTFGVEPLVAYLFAKENEVRQLRIILVGKNNGMDGELLKRRLNIAYV</sequence>
<dbReference type="InterPro" id="IPR036079">
    <property type="entry name" value="ATPase_csu/dsu_sf"/>
</dbReference>
<dbReference type="SUPFAM" id="SSF103486">
    <property type="entry name" value="V-type ATP synthase subunit C"/>
    <property type="match status" value="1"/>
</dbReference>
<reference evidence="4" key="2">
    <citation type="journal article" date="2021" name="PeerJ">
        <title>Extensive microbial diversity within the chicken gut microbiome revealed by metagenomics and culture.</title>
        <authorList>
            <person name="Gilroy R."/>
            <person name="Ravi A."/>
            <person name="Getino M."/>
            <person name="Pursley I."/>
            <person name="Horton D.L."/>
            <person name="Alikhan N.F."/>
            <person name="Baker D."/>
            <person name="Gharbi K."/>
            <person name="Hall N."/>
            <person name="Watson M."/>
            <person name="Adriaenssens E.M."/>
            <person name="Foster-Nyarko E."/>
            <person name="Jarju S."/>
            <person name="Secka A."/>
            <person name="Antonio M."/>
            <person name="Oren A."/>
            <person name="Chaudhuri R.R."/>
            <person name="La Ragione R."/>
            <person name="Hildebrand F."/>
            <person name="Pallen M.J."/>
        </authorList>
    </citation>
    <scope>NUCLEOTIDE SEQUENCE</scope>
    <source>
        <strain evidence="4">4920</strain>
    </source>
</reference>
<evidence type="ECO:0000313" key="5">
    <source>
        <dbReference type="Proteomes" id="UP000886743"/>
    </source>
</evidence>
<evidence type="ECO:0000313" key="4">
    <source>
        <dbReference type="EMBL" id="HIV02320.1"/>
    </source>
</evidence>
<dbReference type="InterPro" id="IPR002843">
    <property type="entry name" value="ATPase_V0-cplx_csu/dsu"/>
</dbReference>
<gene>
    <name evidence="4" type="ORF">IAC74_02000</name>
</gene>
<comment type="caution">
    <text evidence="4">The sequence shown here is derived from an EMBL/GenBank/DDBJ whole genome shotgun (WGS) entry which is preliminary data.</text>
</comment>
<evidence type="ECO:0000256" key="2">
    <source>
        <dbReference type="ARBA" id="ARBA00022448"/>
    </source>
</evidence>
<accession>A0A9D1SZB3</accession>
<proteinExistence type="inferred from homology"/>
<dbReference type="PANTHER" id="PTHR38682">
    <property type="entry name" value="V-TYPE ATP SYNTHASE SUBUNIT C"/>
    <property type="match status" value="1"/>
</dbReference>
<dbReference type="Gene3D" id="1.10.132.50">
    <property type="entry name" value="ATP synthase (C/AC39) subunit, domain 3"/>
    <property type="match status" value="1"/>
</dbReference>
<name>A0A9D1SZB3_9FIRM</name>